<dbReference type="SUPFAM" id="SSF53756">
    <property type="entry name" value="UDP-Glycosyltransferase/glycogen phosphorylase"/>
    <property type="match status" value="1"/>
</dbReference>
<keyword evidence="4" id="KW-1185">Reference proteome</keyword>
<dbReference type="KEGG" id="nao:Y958_25855"/>
<evidence type="ECO:0000313" key="4">
    <source>
        <dbReference type="Proteomes" id="UP000197153"/>
    </source>
</evidence>
<dbReference type="Pfam" id="PF00982">
    <property type="entry name" value="Glyco_transf_20"/>
    <property type="match status" value="1"/>
</dbReference>
<dbReference type="CDD" id="cd03788">
    <property type="entry name" value="GT20_TPS"/>
    <property type="match status" value="1"/>
</dbReference>
<dbReference type="RefSeq" id="WP_088874758.1">
    <property type="nucleotide sequence ID" value="NZ_CP022112.1"/>
</dbReference>
<dbReference type="PANTHER" id="PTHR10788:SF106">
    <property type="entry name" value="BCDNA.GH08860"/>
    <property type="match status" value="1"/>
</dbReference>
<dbReference type="Proteomes" id="UP000197153">
    <property type="component" value="Chromosome 3"/>
</dbReference>
<dbReference type="EMBL" id="CP022112">
    <property type="protein sequence ID" value="ASG24326.1"/>
    <property type="molecule type" value="Genomic_DNA"/>
</dbReference>
<sequence length="511" mass="55970">MKRLVIVSNRVPAAGTPQAGGLVVALVGLLRRHKGLWFGWSDALADHPDPEPRVVDRQGISCAMIDLTPDEHRKYYLGFANGVLWPLMHILPGVVSFHRNELETYRAVNVRFATALKGLLKKDDLIWVQDYQLLAVPAALRDLKVGNPIGFFLHIPFPPPVVAAISEGLLGLVRDVLAADLIGFQTATDAEHFAQTAARYAGARRVGKLGLRLGDRTVRLGVFPVEIDAQEFARVTKAAMERRPAQDLAHNLRDRALVLGVDRLDPSKGLVERLTAFRQFLAAEPKWHRRVSFLQIAAKSREGVQAYRSLLRDLERIAGATNGAYAEPDWTPLKLVTQSSTRNTVASYMRHARVGLVTPLRDGMNLVAKEFVAAQDPDDPGVLVLSRFAGAATQLDAALQVNPYDPDQIEEALRRALTMPLAERRERWRDLWDVIKDTSALAWGEAFADALANRKMARTKTERDGTGGLPTKKAAPRASARGTASKRARPAGNGMAEDGRPTTGGAQATTG</sequence>
<name>A0A248K0P1_9PROT</name>
<proteinExistence type="inferred from homology"/>
<dbReference type="GO" id="GO:0005992">
    <property type="term" value="P:trehalose biosynthetic process"/>
    <property type="evidence" value="ECO:0007669"/>
    <property type="project" value="InterPro"/>
</dbReference>
<dbReference type="Gene3D" id="3.40.50.2000">
    <property type="entry name" value="Glycogen Phosphorylase B"/>
    <property type="match status" value="2"/>
</dbReference>
<protein>
    <submittedName>
        <fullName evidence="3">Trehalose-6-phosphate synthase</fullName>
    </submittedName>
</protein>
<dbReference type="InterPro" id="IPR001830">
    <property type="entry name" value="Glyco_trans_20"/>
</dbReference>
<dbReference type="PANTHER" id="PTHR10788">
    <property type="entry name" value="TREHALOSE-6-PHOSPHATE SYNTHASE"/>
    <property type="match status" value="1"/>
</dbReference>
<dbReference type="GO" id="GO:0003825">
    <property type="term" value="F:alpha,alpha-trehalose-phosphate synthase (UDP-forming) activity"/>
    <property type="evidence" value="ECO:0007669"/>
    <property type="project" value="TreeGrafter"/>
</dbReference>
<comment type="similarity">
    <text evidence="1">Belongs to the glycosyltransferase 20 family.</text>
</comment>
<feature type="region of interest" description="Disordered" evidence="2">
    <location>
        <begin position="458"/>
        <end position="511"/>
    </location>
</feature>
<evidence type="ECO:0000256" key="1">
    <source>
        <dbReference type="ARBA" id="ARBA00008799"/>
    </source>
</evidence>
<evidence type="ECO:0000256" key="2">
    <source>
        <dbReference type="SAM" id="MobiDB-lite"/>
    </source>
</evidence>
<accession>A0A248K0P1</accession>
<reference evidence="3 4" key="1">
    <citation type="submission" date="2017-06" db="EMBL/GenBank/DDBJ databases">
        <title>Complete genome sequence of Nitrospirillum amazonense strain CBAmC, an endophytic nitrogen-fixing and plant growth-promoting bacterium, isolated from sugarcane.</title>
        <authorList>
            <person name="Schwab S."/>
            <person name="dos Santos Teixeira K.R."/>
            <person name="Simoes Araujo J.L."/>
            <person name="Soares Vidal M."/>
            <person name="Borges de Freitas H.R."/>
            <person name="Rivello Crivelaro A.L."/>
            <person name="Bueno de Camargo Nunes A."/>
            <person name="dos Santos C.M."/>
            <person name="Palmeira da Silva Rosa D."/>
            <person name="da Silva Padilha D."/>
            <person name="da Silva E."/>
            <person name="Araujo Terra L."/>
            <person name="Soares Mendes V."/>
            <person name="Farinelli L."/>
            <person name="Magalhaes Cruz L."/>
            <person name="Baldani J.I."/>
        </authorList>
    </citation>
    <scope>NUCLEOTIDE SEQUENCE [LARGE SCALE GENOMIC DNA]</scope>
    <source>
        <strain evidence="3 4">CBAmC</strain>
    </source>
</reference>
<dbReference type="AlphaFoldDB" id="A0A248K0P1"/>
<organism evidence="3 4">
    <name type="scientific">Nitrospirillum viridazoti CBAmc</name>
    <dbReference type="NCBI Taxonomy" id="1441467"/>
    <lineage>
        <taxon>Bacteria</taxon>
        <taxon>Pseudomonadati</taxon>
        <taxon>Pseudomonadota</taxon>
        <taxon>Alphaproteobacteria</taxon>
        <taxon>Rhodospirillales</taxon>
        <taxon>Azospirillaceae</taxon>
        <taxon>Nitrospirillum</taxon>
        <taxon>Nitrospirillum viridazoti</taxon>
    </lineage>
</organism>
<gene>
    <name evidence="3" type="ORF">Y958_25855</name>
</gene>
<evidence type="ECO:0000313" key="3">
    <source>
        <dbReference type="EMBL" id="ASG24326.1"/>
    </source>
</evidence>